<evidence type="ECO:0000313" key="1">
    <source>
        <dbReference type="EMBL" id="MFE3849288.1"/>
    </source>
</evidence>
<keyword evidence="2" id="KW-1185">Reference proteome</keyword>
<gene>
    <name evidence="1" type="ORF">ACFX5D_15085</name>
</gene>
<reference evidence="1 2" key="1">
    <citation type="submission" date="2024-06" db="EMBL/GenBank/DDBJ databases">
        <title>Flavobacterium spp. isolated from glacier.</title>
        <authorList>
            <person name="Han D."/>
        </authorList>
    </citation>
    <scope>NUCLEOTIDE SEQUENCE [LARGE SCALE GENOMIC DNA]</scope>
    <source>
        <strain evidence="1 2">LB3P45</strain>
    </source>
</reference>
<dbReference type="RefSeq" id="WP_379859034.1">
    <property type="nucleotide sequence ID" value="NZ_JBHZQA010000013.1"/>
</dbReference>
<name>A0ABW6HQG5_9FLAO</name>
<dbReference type="Pfam" id="PF09357">
    <property type="entry name" value="RteC"/>
    <property type="match status" value="1"/>
</dbReference>
<organism evidence="1 2">
    <name type="scientific">Flavobacterium fructosi</name>
    <dbReference type="NCBI Taxonomy" id="3230416"/>
    <lineage>
        <taxon>Bacteria</taxon>
        <taxon>Pseudomonadati</taxon>
        <taxon>Bacteroidota</taxon>
        <taxon>Flavobacteriia</taxon>
        <taxon>Flavobacteriales</taxon>
        <taxon>Flavobacteriaceae</taxon>
        <taxon>Flavobacterium</taxon>
    </lineage>
</organism>
<dbReference type="Proteomes" id="UP001600039">
    <property type="component" value="Unassembled WGS sequence"/>
</dbReference>
<dbReference type="EMBL" id="JBHZQA010000013">
    <property type="protein sequence ID" value="MFE3849288.1"/>
    <property type="molecule type" value="Genomic_DNA"/>
</dbReference>
<dbReference type="InterPro" id="IPR018534">
    <property type="entry name" value="Tet_reg_excision_RteC"/>
</dbReference>
<evidence type="ECO:0000313" key="2">
    <source>
        <dbReference type="Proteomes" id="UP001600039"/>
    </source>
</evidence>
<accession>A0ABW6HQG5</accession>
<sequence>MELNYISYFNEFEKEFEKEFESLRNASDDILVIAVEIIQYIENKLKEIFKWLKKHVFKTLQEEIYFFKELKPRMVSKLLFYKELLKVETSLPPNKKHKRKHYEESLTRIHKYVVNNKDFYEYYRSRTSVRDEDLFIRRSYKDIFKYDCYLINYDSKLSTSHDFNVATIIANDMLSGHLENKLDELNGNIKTKYNPTNNKITWTGTKVEFAEMIYGLYYKKMLNGGNIDIKEIARGFSNAFNIDLDEKALYRCLQDIKKRYPLNAIFLQNLSDVANNKFRGEDF</sequence>
<proteinExistence type="predicted"/>
<protein>
    <submittedName>
        <fullName evidence="1">RteC domain-containing protein</fullName>
    </submittedName>
</protein>
<comment type="caution">
    <text evidence="1">The sequence shown here is derived from an EMBL/GenBank/DDBJ whole genome shotgun (WGS) entry which is preliminary data.</text>
</comment>